<dbReference type="RefSeq" id="WP_209462181.1">
    <property type="nucleotide sequence ID" value="NZ_CP110224.1"/>
</dbReference>
<feature type="transmembrane region" description="Helical" evidence="1">
    <location>
        <begin position="14"/>
        <end position="34"/>
    </location>
</feature>
<accession>A0ABS4IDE2</accession>
<organism evidence="2 3">
    <name type="scientific">Virgibacillus natechei</name>
    <dbReference type="NCBI Taxonomy" id="1216297"/>
    <lineage>
        <taxon>Bacteria</taxon>
        <taxon>Bacillati</taxon>
        <taxon>Bacillota</taxon>
        <taxon>Bacilli</taxon>
        <taxon>Bacillales</taxon>
        <taxon>Bacillaceae</taxon>
        <taxon>Virgibacillus</taxon>
    </lineage>
</organism>
<name>A0ABS4IDE2_9BACI</name>
<evidence type="ECO:0000256" key="1">
    <source>
        <dbReference type="SAM" id="Phobius"/>
    </source>
</evidence>
<keyword evidence="1" id="KW-0472">Membrane</keyword>
<protein>
    <submittedName>
        <fullName evidence="2">Membrane protein</fullName>
    </submittedName>
</protein>
<sequence length="75" mass="8259">MGENQSIIHNQNQVLLYVLLFSICLGVGVEIIVGAPIENLLALGFGGGLTVVLIGVFQYKQQRVFLLQQIVQINY</sequence>
<reference evidence="2 3" key="1">
    <citation type="submission" date="2021-03" db="EMBL/GenBank/DDBJ databases">
        <title>Genomic Encyclopedia of Type Strains, Phase IV (KMG-IV): sequencing the most valuable type-strain genomes for metagenomic binning, comparative biology and taxonomic classification.</title>
        <authorList>
            <person name="Goeker M."/>
        </authorList>
    </citation>
    <scope>NUCLEOTIDE SEQUENCE [LARGE SCALE GENOMIC DNA]</scope>
    <source>
        <strain evidence="2 3">DSM 25609</strain>
    </source>
</reference>
<keyword evidence="1" id="KW-1133">Transmembrane helix</keyword>
<dbReference type="Proteomes" id="UP001519345">
    <property type="component" value="Unassembled WGS sequence"/>
</dbReference>
<keyword evidence="1" id="KW-0812">Transmembrane</keyword>
<keyword evidence="3" id="KW-1185">Reference proteome</keyword>
<evidence type="ECO:0000313" key="2">
    <source>
        <dbReference type="EMBL" id="MBP1968959.1"/>
    </source>
</evidence>
<comment type="caution">
    <text evidence="2">The sequence shown here is derived from an EMBL/GenBank/DDBJ whole genome shotgun (WGS) entry which is preliminary data.</text>
</comment>
<proteinExistence type="predicted"/>
<evidence type="ECO:0000313" key="3">
    <source>
        <dbReference type="Proteomes" id="UP001519345"/>
    </source>
</evidence>
<gene>
    <name evidence="2" type="ORF">J2Z83_001062</name>
</gene>
<feature type="transmembrane region" description="Helical" evidence="1">
    <location>
        <begin position="40"/>
        <end position="59"/>
    </location>
</feature>
<dbReference type="EMBL" id="JAGGKX010000004">
    <property type="protein sequence ID" value="MBP1968959.1"/>
    <property type="molecule type" value="Genomic_DNA"/>
</dbReference>